<reference evidence="5 6" key="1">
    <citation type="journal article" date="2016" name="Nat. Commun.">
        <title>Thousands of microbial genomes shed light on interconnected biogeochemical processes in an aquifer system.</title>
        <authorList>
            <person name="Anantharaman K."/>
            <person name="Brown C.T."/>
            <person name="Hug L.A."/>
            <person name="Sharon I."/>
            <person name="Castelle C.J."/>
            <person name="Probst A.J."/>
            <person name="Thomas B.C."/>
            <person name="Singh A."/>
            <person name="Wilkins M.J."/>
            <person name="Karaoz U."/>
            <person name="Brodie E.L."/>
            <person name="Williams K.H."/>
            <person name="Hubbard S.S."/>
            <person name="Banfield J.F."/>
        </authorList>
    </citation>
    <scope>NUCLEOTIDE SEQUENCE [LARGE SCALE GENOMIC DNA]</scope>
</reference>
<evidence type="ECO:0000256" key="1">
    <source>
        <dbReference type="ARBA" id="ARBA00010688"/>
    </source>
</evidence>
<evidence type="ECO:0000313" key="6">
    <source>
        <dbReference type="Proteomes" id="UP000178068"/>
    </source>
</evidence>
<dbReference type="InterPro" id="IPR002139">
    <property type="entry name" value="Ribo/fructo_kinase"/>
</dbReference>
<protein>
    <recommendedName>
        <fullName evidence="4">Carbohydrate kinase PfkB domain-containing protein</fullName>
    </recommendedName>
</protein>
<dbReference type="InterPro" id="IPR002173">
    <property type="entry name" value="Carboh/pur_kinase_PfkB_CS"/>
</dbReference>
<keyword evidence="2" id="KW-0808">Transferase</keyword>
<name>A0A1G1WQA9_9BACT</name>
<dbReference type="Pfam" id="PF00294">
    <property type="entry name" value="PfkB"/>
    <property type="match status" value="1"/>
</dbReference>
<dbReference type="SUPFAM" id="SSF53613">
    <property type="entry name" value="Ribokinase-like"/>
    <property type="match status" value="1"/>
</dbReference>
<organism evidence="5 6">
    <name type="scientific">Candidatus Woykebacteria bacterium RIFCSPHIGHO2_12_FULL_45_10</name>
    <dbReference type="NCBI Taxonomy" id="1802603"/>
    <lineage>
        <taxon>Bacteria</taxon>
        <taxon>Candidatus Woykeibacteriota</taxon>
    </lineage>
</organism>
<comment type="caution">
    <text evidence="5">The sequence shown here is derived from an EMBL/GenBank/DDBJ whole genome shotgun (WGS) entry which is preliminary data.</text>
</comment>
<dbReference type="STRING" id="1802603.A3F35_00440"/>
<dbReference type="InterPro" id="IPR011611">
    <property type="entry name" value="PfkB_dom"/>
</dbReference>
<keyword evidence="3" id="KW-0418">Kinase</keyword>
<dbReference type="PRINTS" id="PR00990">
    <property type="entry name" value="RIBOKINASE"/>
</dbReference>
<evidence type="ECO:0000256" key="2">
    <source>
        <dbReference type="ARBA" id="ARBA00022679"/>
    </source>
</evidence>
<evidence type="ECO:0000313" key="5">
    <source>
        <dbReference type="EMBL" id="OGY29893.1"/>
    </source>
</evidence>
<accession>A0A1G1WQA9</accession>
<dbReference type="EMBL" id="MHCZ01000018">
    <property type="protein sequence ID" value="OGY29893.1"/>
    <property type="molecule type" value="Genomic_DNA"/>
</dbReference>
<proteinExistence type="inferred from homology"/>
<sequence length="328" mass="36365">MYDLIAVGDATIDTFIKIHDAHVQCNVNKEDCQLCVNYADKIAVDSISHLVAGNAANNAVGSARLGMNSAIYVNIGEDDSGEKIKNQLEKEGVDSRYVIVNKGMDSNYSAVLNFEGERTIFVYHQHWNYRLPALEPAKWVYLTSLSKSFAESTLVADLVVYLKETGAKLSYNPGTYQMEVGVKNDPELLKLTELLFVNVEEAKRILGIAESTHIEIKALLKKTISDLEVRNAVITDGREGSYAFDRKNYWRIKEFPGERLEATGAGDAYATACQAAIFYGHSLAEGMAWGAINASYKVKKVGPQAGLLRKDEMEKVLSENPSFKAERF</sequence>
<dbReference type="Gene3D" id="3.40.1190.20">
    <property type="match status" value="1"/>
</dbReference>
<evidence type="ECO:0000256" key="3">
    <source>
        <dbReference type="ARBA" id="ARBA00022777"/>
    </source>
</evidence>
<dbReference type="GO" id="GO:0006796">
    <property type="term" value="P:phosphate-containing compound metabolic process"/>
    <property type="evidence" value="ECO:0007669"/>
    <property type="project" value="UniProtKB-ARBA"/>
</dbReference>
<dbReference type="PROSITE" id="PS00583">
    <property type="entry name" value="PFKB_KINASES_1"/>
    <property type="match status" value="1"/>
</dbReference>
<dbReference type="InterPro" id="IPR029056">
    <property type="entry name" value="Ribokinase-like"/>
</dbReference>
<feature type="domain" description="Carbohydrate kinase PfkB" evidence="4">
    <location>
        <begin position="28"/>
        <end position="306"/>
    </location>
</feature>
<gene>
    <name evidence="5" type="ORF">A3F35_00440</name>
</gene>
<dbReference type="Proteomes" id="UP000178068">
    <property type="component" value="Unassembled WGS sequence"/>
</dbReference>
<dbReference type="PANTHER" id="PTHR10584">
    <property type="entry name" value="SUGAR KINASE"/>
    <property type="match status" value="1"/>
</dbReference>
<comment type="similarity">
    <text evidence="1">Belongs to the carbohydrate kinase PfkB family.</text>
</comment>
<dbReference type="GO" id="GO:0016301">
    <property type="term" value="F:kinase activity"/>
    <property type="evidence" value="ECO:0007669"/>
    <property type="project" value="UniProtKB-KW"/>
</dbReference>
<evidence type="ECO:0000259" key="4">
    <source>
        <dbReference type="Pfam" id="PF00294"/>
    </source>
</evidence>
<dbReference type="PANTHER" id="PTHR10584:SF166">
    <property type="entry name" value="RIBOKINASE"/>
    <property type="match status" value="1"/>
</dbReference>
<dbReference type="AlphaFoldDB" id="A0A1G1WQA9"/>